<dbReference type="InterPro" id="IPR011545">
    <property type="entry name" value="DEAD/DEAH_box_helicase_dom"/>
</dbReference>
<dbReference type="PANTHER" id="PTHR18934">
    <property type="entry name" value="ATP-DEPENDENT RNA HELICASE"/>
    <property type="match status" value="1"/>
</dbReference>
<dbReference type="VEuPathDB" id="FungiDB:F4678DRAFT_444107"/>
<sequence length="652" mass="73699">MDSVTKGVKSLSAALPVAEHREAFLEQYEKSPIIMLTGATGSGKTTQIPQYILEKFLQEDPTSKLKVACTQPRVVAATSVAKRVASERNVVLGAEVGYKVRFDNTTTDATRLIYMTDGILTLELVADPTLSRYKCIIIDEAHERTVNTDILMAKLKGIATKRSDLKVVIMSATLDADKFKKYFGICPVCKVEGRTFPVEIYHLEKELIDLKLAMLQLVQHIHRNKGPGDILVFVEGVEEIRWLCDKAAQLGEVGLITMPLHASLSQQQQAKVFAPAVEGTRKCVVATNVAETSITIDGIVYVIDSGLVKEAHWNARLRMNALPRTTISQASANQRAGRAGRTKPGTCYRMYTKEHFDQMPKLSAPQIQYTNFAPALLRLMASKDWKDLGSVDLISLPPLDYATQAMEDLHDLQFLTPKDQVTPNARSKKFNVPGSMITSAAIDSIEGSMFQSSDAHKHTLEHIHRQWACPLSDHVTQLNAFYAYLRAKKNDKNHLDIWCRDHMLSQENLEKIDKIRNQVAFKYVTGKKDPGWTKEPEWSEETTNNVRKALALGRFRTIATRLGRGETYKTVHHNQDVLPSPTSVVQYLEHNWVVYNRVDVRARPYMTTVTVIEPEWIMHHRYFQLDRMPLTYHDKTPIQKALHQKLEALRKA</sequence>
<dbReference type="SMART" id="SM00490">
    <property type="entry name" value="HELICc"/>
    <property type="match status" value="1"/>
</dbReference>
<protein>
    <submittedName>
        <fullName evidence="7">Uncharacterized protein</fullName>
    </submittedName>
</protein>
<dbReference type="CDD" id="cd17917">
    <property type="entry name" value="DEXHc_RHA-like"/>
    <property type="match status" value="1"/>
</dbReference>
<reference evidence="7" key="1">
    <citation type="submission" date="2022-07" db="EMBL/GenBank/DDBJ databases">
        <title>Genome Sequence of Xylaria arbuscula.</title>
        <authorList>
            <person name="Buettner E."/>
        </authorList>
    </citation>
    <scope>NUCLEOTIDE SEQUENCE</scope>
    <source>
        <strain evidence="7">VT107</strain>
    </source>
</reference>
<evidence type="ECO:0000313" key="7">
    <source>
        <dbReference type="EMBL" id="KAJ3566644.1"/>
    </source>
</evidence>
<evidence type="ECO:0000313" key="8">
    <source>
        <dbReference type="Proteomes" id="UP001148614"/>
    </source>
</evidence>
<keyword evidence="8" id="KW-1185">Reference proteome</keyword>
<evidence type="ECO:0000256" key="2">
    <source>
        <dbReference type="ARBA" id="ARBA00022801"/>
    </source>
</evidence>
<dbReference type="Pfam" id="PF00270">
    <property type="entry name" value="DEAD"/>
    <property type="match status" value="1"/>
</dbReference>
<keyword evidence="2" id="KW-0378">Hydrolase</keyword>
<dbReference type="PANTHER" id="PTHR18934:SF99">
    <property type="entry name" value="ATP-DEPENDENT RNA HELICASE DHX37-RELATED"/>
    <property type="match status" value="1"/>
</dbReference>
<dbReference type="SUPFAM" id="SSF52540">
    <property type="entry name" value="P-loop containing nucleoside triphosphate hydrolases"/>
    <property type="match status" value="1"/>
</dbReference>
<gene>
    <name evidence="7" type="ORF">NPX13_g7061</name>
</gene>
<proteinExistence type="predicted"/>
<evidence type="ECO:0000256" key="4">
    <source>
        <dbReference type="ARBA" id="ARBA00022840"/>
    </source>
</evidence>
<dbReference type="AlphaFoldDB" id="A0A9W8NB18"/>
<dbReference type="Pfam" id="PF00271">
    <property type="entry name" value="Helicase_C"/>
    <property type="match status" value="1"/>
</dbReference>
<dbReference type="SMART" id="SM00487">
    <property type="entry name" value="DEXDc"/>
    <property type="match status" value="1"/>
</dbReference>
<keyword evidence="1" id="KW-0547">Nucleotide-binding</keyword>
<dbReference type="GO" id="GO:0003723">
    <property type="term" value="F:RNA binding"/>
    <property type="evidence" value="ECO:0007669"/>
    <property type="project" value="TreeGrafter"/>
</dbReference>
<comment type="caution">
    <text evidence="7">The sequence shown here is derived from an EMBL/GenBank/DDBJ whole genome shotgun (WGS) entry which is preliminary data.</text>
</comment>
<evidence type="ECO:0000259" key="5">
    <source>
        <dbReference type="PROSITE" id="PS51192"/>
    </source>
</evidence>
<organism evidence="7 8">
    <name type="scientific">Xylaria arbuscula</name>
    <dbReference type="NCBI Taxonomy" id="114810"/>
    <lineage>
        <taxon>Eukaryota</taxon>
        <taxon>Fungi</taxon>
        <taxon>Dikarya</taxon>
        <taxon>Ascomycota</taxon>
        <taxon>Pezizomycotina</taxon>
        <taxon>Sordariomycetes</taxon>
        <taxon>Xylariomycetidae</taxon>
        <taxon>Xylariales</taxon>
        <taxon>Xylariaceae</taxon>
        <taxon>Xylaria</taxon>
    </lineage>
</organism>
<dbReference type="InterPro" id="IPR014001">
    <property type="entry name" value="Helicase_ATP-bd"/>
</dbReference>
<dbReference type="GO" id="GO:0016787">
    <property type="term" value="F:hydrolase activity"/>
    <property type="evidence" value="ECO:0007669"/>
    <property type="project" value="UniProtKB-KW"/>
</dbReference>
<dbReference type="Gene3D" id="3.40.50.300">
    <property type="entry name" value="P-loop containing nucleotide triphosphate hydrolases"/>
    <property type="match status" value="2"/>
</dbReference>
<evidence type="ECO:0000256" key="3">
    <source>
        <dbReference type="ARBA" id="ARBA00022806"/>
    </source>
</evidence>
<dbReference type="Pfam" id="PF07717">
    <property type="entry name" value="OB_NTP_bind"/>
    <property type="match status" value="1"/>
</dbReference>
<keyword evidence="4" id="KW-0067">ATP-binding</keyword>
<feature type="domain" description="Helicase C-terminal" evidence="6">
    <location>
        <begin position="216"/>
        <end position="383"/>
    </location>
</feature>
<dbReference type="FunFam" id="3.40.50.300:FF:002125">
    <property type="entry name" value="ATP-dependent helicase HrpB"/>
    <property type="match status" value="1"/>
</dbReference>
<dbReference type="PROSITE" id="PS51194">
    <property type="entry name" value="HELICASE_CTER"/>
    <property type="match status" value="1"/>
</dbReference>
<dbReference type="InterPro" id="IPR011709">
    <property type="entry name" value="DEAD-box_helicase_OB_fold"/>
</dbReference>
<dbReference type="Proteomes" id="UP001148614">
    <property type="component" value="Unassembled WGS sequence"/>
</dbReference>
<evidence type="ECO:0000256" key="1">
    <source>
        <dbReference type="ARBA" id="ARBA00022741"/>
    </source>
</evidence>
<feature type="domain" description="Helicase ATP-binding" evidence="5">
    <location>
        <begin position="25"/>
        <end position="192"/>
    </location>
</feature>
<dbReference type="GO" id="GO:0005524">
    <property type="term" value="F:ATP binding"/>
    <property type="evidence" value="ECO:0007669"/>
    <property type="project" value="UniProtKB-KW"/>
</dbReference>
<keyword evidence="3" id="KW-0347">Helicase</keyword>
<dbReference type="InterPro" id="IPR027417">
    <property type="entry name" value="P-loop_NTPase"/>
</dbReference>
<dbReference type="EMBL" id="JANPWZ010001333">
    <property type="protein sequence ID" value="KAJ3566644.1"/>
    <property type="molecule type" value="Genomic_DNA"/>
</dbReference>
<accession>A0A9W8NB18</accession>
<dbReference type="GO" id="GO:0004386">
    <property type="term" value="F:helicase activity"/>
    <property type="evidence" value="ECO:0007669"/>
    <property type="project" value="UniProtKB-KW"/>
</dbReference>
<dbReference type="CDD" id="cd18791">
    <property type="entry name" value="SF2_C_RHA"/>
    <property type="match status" value="1"/>
</dbReference>
<dbReference type="PROSITE" id="PS51192">
    <property type="entry name" value="HELICASE_ATP_BIND_1"/>
    <property type="match status" value="1"/>
</dbReference>
<dbReference type="InterPro" id="IPR001650">
    <property type="entry name" value="Helicase_C-like"/>
</dbReference>
<evidence type="ECO:0000259" key="6">
    <source>
        <dbReference type="PROSITE" id="PS51194"/>
    </source>
</evidence>
<name>A0A9W8NB18_9PEZI</name>